<sequence length="76" mass="8818">VPEPNVWLKDTTPHHTVKISQKFIKTNFYDFWTSTPGPLTLPIALHWITSSAESWRGHHSKHHNSLETLEATMKKE</sequence>
<reference evidence="2" key="1">
    <citation type="submission" date="2014-05" db="EMBL/GenBank/DDBJ databases">
        <authorList>
            <person name="Chronopoulou M."/>
        </authorList>
    </citation>
    <scope>NUCLEOTIDE SEQUENCE</scope>
    <source>
        <tissue evidence="2">Whole organism</tissue>
    </source>
</reference>
<organism evidence="2">
    <name type="scientific">Lepeophtheirus salmonis</name>
    <name type="common">Salmon louse</name>
    <name type="synonym">Caligus salmonis</name>
    <dbReference type="NCBI Taxonomy" id="72036"/>
    <lineage>
        <taxon>Eukaryota</taxon>
        <taxon>Metazoa</taxon>
        <taxon>Ecdysozoa</taxon>
        <taxon>Arthropoda</taxon>
        <taxon>Crustacea</taxon>
        <taxon>Multicrustacea</taxon>
        <taxon>Hexanauplia</taxon>
        <taxon>Copepoda</taxon>
        <taxon>Siphonostomatoida</taxon>
        <taxon>Caligidae</taxon>
        <taxon>Lepeophtheirus</taxon>
    </lineage>
</organism>
<name>A0A0K2VBV6_LEPSM</name>
<dbReference type="EMBL" id="HACA01030618">
    <property type="protein sequence ID" value="CDW47979.1"/>
    <property type="molecule type" value="Transcribed_RNA"/>
</dbReference>
<evidence type="ECO:0000256" key="1">
    <source>
        <dbReference type="SAM" id="MobiDB-lite"/>
    </source>
</evidence>
<proteinExistence type="predicted"/>
<feature type="non-terminal residue" evidence="2">
    <location>
        <position position="1"/>
    </location>
</feature>
<evidence type="ECO:0000313" key="2">
    <source>
        <dbReference type="EMBL" id="CDW47979.1"/>
    </source>
</evidence>
<feature type="region of interest" description="Disordered" evidence="1">
    <location>
        <begin position="56"/>
        <end position="76"/>
    </location>
</feature>
<accession>A0A0K2VBV6</accession>
<protein>
    <submittedName>
        <fullName evidence="2">Uncharacterized protein</fullName>
    </submittedName>
</protein>
<dbReference type="AlphaFoldDB" id="A0A0K2VBV6"/>